<proteinExistence type="predicted"/>
<sequence>MDKELRRHEESVDALRNRMDADARFHRVLSGYDPDEVREYLEETRKTFSQQAKAAKREMESVFAELESAKSEIDSRNCAIRTLKEALSQREKELTEATVRITTLLQNLKKYEAEREGYARLRAAVDGVRVTNERAQALEQEVQQLRTSLSQAAGLATSWRDERTLLTSENARMSAEIEQLRSEVLRVTAERDQARSVAYMAAMNNRAPAAPARQEAPVYAPPEPAGIPPQIADRLAETFAEAYALISQFKSGSEPQAEPPVQRPTAPPKMQVLRPDGSFGERGFGK</sequence>
<name>A0A644WRB0_9ZZZZ</name>
<reference evidence="3" key="1">
    <citation type="submission" date="2019-08" db="EMBL/GenBank/DDBJ databases">
        <authorList>
            <person name="Kucharzyk K."/>
            <person name="Murdoch R.W."/>
            <person name="Higgins S."/>
            <person name="Loffler F."/>
        </authorList>
    </citation>
    <scope>NUCLEOTIDE SEQUENCE</scope>
</reference>
<dbReference type="NCBIfam" id="TIGR03544">
    <property type="entry name" value="DivI1A_domain"/>
    <property type="match status" value="1"/>
</dbReference>
<organism evidence="3">
    <name type="scientific">bioreactor metagenome</name>
    <dbReference type="NCBI Taxonomy" id="1076179"/>
    <lineage>
        <taxon>unclassified sequences</taxon>
        <taxon>metagenomes</taxon>
        <taxon>ecological metagenomes</taxon>
    </lineage>
</organism>
<evidence type="ECO:0000256" key="2">
    <source>
        <dbReference type="SAM" id="MobiDB-lite"/>
    </source>
</evidence>
<dbReference type="AlphaFoldDB" id="A0A644WRB0"/>
<evidence type="ECO:0000313" key="3">
    <source>
        <dbReference type="EMBL" id="MPM05998.1"/>
    </source>
</evidence>
<feature type="compositionally biased region" description="Pro residues" evidence="2">
    <location>
        <begin position="257"/>
        <end position="267"/>
    </location>
</feature>
<dbReference type="Gene3D" id="1.10.287.1490">
    <property type="match status" value="1"/>
</dbReference>
<gene>
    <name evidence="3" type="ORF">SDC9_52293</name>
</gene>
<feature type="coiled-coil region" evidence="1">
    <location>
        <begin position="38"/>
        <end position="197"/>
    </location>
</feature>
<feature type="region of interest" description="Disordered" evidence="2">
    <location>
        <begin position="250"/>
        <end position="286"/>
    </location>
</feature>
<dbReference type="EMBL" id="VSSQ01001186">
    <property type="protein sequence ID" value="MPM05998.1"/>
    <property type="molecule type" value="Genomic_DNA"/>
</dbReference>
<evidence type="ECO:0008006" key="4">
    <source>
        <dbReference type="Google" id="ProtNLM"/>
    </source>
</evidence>
<dbReference type="InterPro" id="IPR019933">
    <property type="entry name" value="DivIVA_domain"/>
</dbReference>
<protein>
    <recommendedName>
        <fullName evidence="4">Chromosome partition protein Smc</fullName>
    </recommendedName>
</protein>
<accession>A0A644WRB0</accession>
<keyword evidence="1" id="KW-0175">Coiled coil</keyword>
<evidence type="ECO:0000256" key="1">
    <source>
        <dbReference type="SAM" id="Coils"/>
    </source>
</evidence>
<comment type="caution">
    <text evidence="3">The sequence shown here is derived from an EMBL/GenBank/DDBJ whole genome shotgun (WGS) entry which is preliminary data.</text>
</comment>